<accession>A0A3R7CE78</accession>
<evidence type="ECO:0000256" key="5">
    <source>
        <dbReference type="ARBA" id="ARBA00023034"/>
    </source>
</evidence>
<dbReference type="AlphaFoldDB" id="A0A3R7CE78"/>
<dbReference type="GO" id="GO:0035269">
    <property type="term" value="P:protein O-linked glycosylation via mannose"/>
    <property type="evidence" value="ECO:0007669"/>
    <property type="project" value="TreeGrafter"/>
</dbReference>
<dbReference type="PANTHER" id="PTHR12270:SF25">
    <property type="entry name" value="GLYCOSYLTRANSFERASE-LIKE PROTEIN LARGE"/>
    <property type="match status" value="1"/>
</dbReference>
<dbReference type="GO" id="GO:0015020">
    <property type="term" value="F:glucuronosyltransferase activity"/>
    <property type="evidence" value="ECO:0007669"/>
    <property type="project" value="TreeGrafter"/>
</dbReference>
<comment type="subcellular location">
    <subcellularLocation>
        <location evidence="1">Golgi apparatus membrane</location>
        <topology evidence="1">Single-pass type II membrane protein</topology>
    </subcellularLocation>
</comment>
<dbReference type="FunCoup" id="A0A3R7CE78">
    <property type="interactions" value="267"/>
</dbReference>
<dbReference type="Gene3D" id="3.90.550.10">
    <property type="entry name" value="Spore Coat Polysaccharide Biosynthesis Protein SpsA, Chain A"/>
    <property type="match status" value="1"/>
</dbReference>
<dbReference type="GO" id="GO:0000139">
    <property type="term" value="C:Golgi membrane"/>
    <property type="evidence" value="ECO:0007669"/>
    <property type="project" value="UniProtKB-SubCell"/>
</dbReference>
<evidence type="ECO:0000313" key="11">
    <source>
        <dbReference type="Proteomes" id="UP000286415"/>
    </source>
</evidence>
<dbReference type="Pfam" id="PF01501">
    <property type="entry name" value="Glyco_transf_8"/>
    <property type="match status" value="1"/>
</dbReference>
<gene>
    <name evidence="10" type="ORF">CSKR_110058</name>
</gene>
<keyword evidence="3" id="KW-0735">Signal-anchor</keyword>
<evidence type="ECO:0000256" key="3">
    <source>
        <dbReference type="ARBA" id="ARBA00022968"/>
    </source>
</evidence>
<feature type="region of interest" description="Disordered" evidence="8">
    <location>
        <begin position="325"/>
        <end position="371"/>
    </location>
</feature>
<dbReference type="SUPFAM" id="SSF53448">
    <property type="entry name" value="Nucleotide-diphospho-sugar transferases"/>
    <property type="match status" value="1"/>
</dbReference>
<dbReference type="EMBL" id="NIRI02000010">
    <property type="protein sequence ID" value="KAG5453975.1"/>
    <property type="molecule type" value="Genomic_DNA"/>
</dbReference>
<dbReference type="OrthoDB" id="6238971at2759"/>
<organism evidence="10 11">
    <name type="scientific">Clonorchis sinensis</name>
    <name type="common">Chinese liver fluke</name>
    <dbReference type="NCBI Taxonomy" id="79923"/>
    <lineage>
        <taxon>Eukaryota</taxon>
        <taxon>Metazoa</taxon>
        <taxon>Spiralia</taxon>
        <taxon>Lophotrochozoa</taxon>
        <taxon>Platyhelminthes</taxon>
        <taxon>Trematoda</taxon>
        <taxon>Digenea</taxon>
        <taxon>Opisthorchiida</taxon>
        <taxon>Opisthorchiata</taxon>
        <taxon>Opisthorchiidae</taxon>
        <taxon>Clonorchis</taxon>
    </lineage>
</organism>
<protein>
    <submittedName>
        <fullName evidence="10">LARGE xylosyl- and glucuronyltransferase 2</fullName>
    </submittedName>
</protein>
<keyword evidence="7" id="KW-0325">Glycoprotein</keyword>
<keyword evidence="4 9" id="KW-1133">Transmembrane helix</keyword>
<keyword evidence="5" id="KW-0333">Golgi apparatus</keyword>
<keyword evidence="2 9" id="KW-0812">Transmembrane</keyword>
<dbReference type="InterPro" id="IPR051292">
    <property type="entry name" value="Xyl/GlcA_transferase"/>
</dbReference>
<dbReference type="PANTHER" id="PTHR12270">
    <property type="entry name" value="GLYCOSYLTRANSFERASE-RELATED"/>
    <property type="match status" value="1"/>
</dbReference>
<evidence type="ECO:0000256" key="4">
    <source>
        <dbReference type="ARBA" id="ARBA00022989"/>
    </source>
</evidence>
<evidence type="ECO:0000256" key="8">
    <source>
        <dbReference type="SAM" id="MobiDB-lite"/>
    </source>
</evidence>
<name>A0A3R7CE78_CLOSI</name>
<proteinExistence type="predicted"/>
<evidence type="ECO:0000313" key="10">
    <source>
        <dbReference type="EMBL" id="KAG5453975.1"/>
    </source>
</evidence>
<dbReference type="InParanoid" id="A0A3R7CE78"/>
<evidence type="ECO:0000256" key="9">
    <source>
        <dbReference type="SAM" id="Phobius"/>
    </source>
</evidence>
<reference evidence="10 11" key="2">
    <citation type="journal article" date="2021" name="Genomics">
        <title>High-quality reference genome for Clonorchis sinensis.</title>
        <authorList>
            <person name="Young N.D."/>
            <person name="Stroehlein A.J."/>
            <person name="Kinkar L."/>
            <person name="Wang T."/>
            <person name="Sohn W.M."/>
            <person name="Chang B.C.H."/>
            <person name="Kaur P."/>
            <person name="Weisz D."/>
            <person name="Dudchenko O."/>
            <person name="Aiden E.L."/>
            <person name="Korhonen P.K."/>
            <person name="Gasser R.B."/>
        </authorList>
    </citation>
    <scope>NUCLEOTIDE SEQUENCE [LARGE SCALE GENOMIC DNA]</scope>
    <source>
        <strain evidence="10">Cs-k2</strain>
    </source>
</reference>
<reference evidence="10 11" key="1">
    <citation type="journal article" date="2018" name="Biotechnol. Adv.">
        <title>Improved genomic resources and new bioinformatic workflow for the carcinogenic parasite Clonorchis sinensis: Biotechnological implications.</title>
        <authorList>
            <person name="Wang D."/>
            <person name="Korhonen P.K."/>
            <person name="Gasser R.B."/>
            <person name="Young N.D."/>
        </authorList>
    </citation>
    <scope>NUCLEOTIDE SEQUENCE [LARGE SCALE GENOMIC DNA]</scope>
    <source>
        <strain evidence="10">Cs-k2</strain>
    </source>
</reference>
<feature type="transmembrane region" description="Helical" evidence="9">
    <location>
        <begin position="12"/>
        <end position="30"/>
    </location>
</feature>
<evidence type="ECO:0000256" key="2">
    <source>
        <dbReference type="ARBA" id="ARBA00022692"/>
    </source>
</evidence>
<dbReference type="InterPro" id="IPR029044">
    <property type="entry name" value="Nucleotide-diphossugar_trans"/>
</dbReference>
<dbReference type="InterPro" id="IPR002495">
    <property type="entry name" value="Glyco_trans_8"/>
</dbReference>
<keyword evidence="6 9" id="KW-0472">Membrane</keyword>
<sequence>MPCLLQRYAIRFGSAVLTFAALSLTLNWYLSNPLDIIKTPTFPKIDLNPTPHTIHLVHVIKGEATLARSITLLKSVLYYRGSLRSKRPECHLRRIPSPHLCAKQRAIEQIAIHLHLVVEQRLLSAAYSYVSQWRVARLNWTLYELDPYLPRVNWIPNKHGSGVAALSKMLIPDMLPTNVTKAIVLDTDILLNADILELWKLFDDFDQSQIFGMAWEFDLLDAKSNNVPIPKNGVNSGVVLMHLSRMREAKWSELFDWAVRKVLILYGTLWLGEQSALNTLIRQRPELYYRIPCEWNLQLWSEVAQISCPAVWTDRLPEEAICPEHESPKHGNLTHPGRPNLVHNNLPRKPESGENTPSFFRTSLNTSKPQTGKALRCSNQQRCSSCLLFSVKSMIVAVRHDFMVKNARINI</sequence>
<dbReference type="GO" id="GO:0042285">
    <property type="term" value="F:xylosyltransferase activity"/>
    <property type="evidence" value="ECO:0007669"/>
    <property type="project" value="TreeGrafter"/>
</dbReference>
<evidence type="ECO:0000256" key="6">
    <source>
        <dbReference type="ARBA" id="ARBA00023136"/>
    </source>
</evidence>
<dbReference type="Proteomes" id="UP000286415">
    <property type="component" value="Unassembled WGS sequence"/>
</dbReference>
<dbReference type="STRING" id="79923.A0A3R7CE78"/>
<feature type="compositionally biased region" description="Polar residues" evidence="8">
    <location>
        <begin position="353"/>
        <end position="370"/>
    </location>
</feature>
<evidence type="ECO:0000256" key="7">
    <source>
        <dbReference type="ARBA" id="ARBA00023180"/>
    </source>
</evidence>
<comment type="caution">
    <text evidence="10">The sequence shown here is derived from an EMBL/GenBank/DDBJ whole genome shotgun (WGS) entry which is preliminary data.</text>
</comment>
<evidence type="ECO:0000256" key="1">
    <source>
        <dbReference type="ARBA" id="ARBA00004323"/>
    </source>
</evidence>
<keyword evidence="11" id="KW-1185">Reference proteome</keyword>